<dbReference type="HOGENOM" id="CLU_047691_12_1_6"/>
<sequence>MSNLVEHLYKDHHHWLYTWLYKKMQNRQYAEDLAQDTFVRILKKKTPITPLEPRAFLLTIAKGMVSNFYRHQKVEKSYLEFIATLPEEHAPDPATQVILLEVIIELDLRLNGLEHIVKQAFLLTQLEGYTQAETAKRLNISISTVQRHIVKALHQCCFIEFI</sequence>
<dbReference type="RefSeq" id="WP_016654612.1">
    <property type="nucleotide sequence ID" value="NZ_KE340348.1"/>
</dbReference>
<keyword evidence="10" id="KW-1185">Reference proteome</keyword>
<keyword evidence="5 6" id="KW-0804">Transcription</keyword>
<reference evidence="9 10" key="1">
    <citation type="submission" date="2013-06" db="EMBL/GenBank/DDBJ databases">
        <title>The Genome Sequence of Acinetobacter rudis CIP 110305.</title>
        <authorList>
            <consortium name="The Broad Institute Genome Sequencing Platform"/>
            <consortium name="The Broad Institute Genome Sequencing Center for Infectious Disease"/>
            <person name="Cerqueira G."/>
            <person name="Feldgarden M."/>
            <person name="Courvalin P."/>
            <person name="Perichon B."/>
            <person name="Grillot-Courvalin C."/>
            <person name="Clermont D."/>
            <person name="Rocha E."/>
            <person name="Yoon E.-J."/>
            <person name="Nemec A."/>
            <person name="Young S.K."/>
            <person name="Zeng Q."/>
            <person name="Gargeya S."/>
            <person name="Fitzgerald M."/>
            <person name="Abouelleil A."/>
            <person name="Alvarado L."/>
            <person name="Berlin A.M."/>
            <person name="Chapman S.B."/>
            <person name="Dewar J."/>
            <person name="Goldberg J."/>
            <person name="Griggs A."/>
            <person name="Gujja S."/>
            <person name="Hansen M."/>
            <person name="Howarth C."/>
            <person name="Imamovic A."/>
            <person name="Larimer J."/>
            <person name="McCowan C."/>
            <person name="Murphy C."/>
            <person name="Pearson M."/>
            <person name="Priest M."/>
            <person name="Roberts A."/>
            <person name="Saif S."/>
            <person name="Shea T."/>
            <person name="Sykes S."/>
            <person name="Wortman J."/>
            <person name="Nusbaum C."/>
            <person name="Birren B."/>
        </authorList>
    </citation>
    <scope>NUCLEOTIDE SEQUENCE [LARGE SCALE GENOMIC DNA]</scope>
    <source>
        <strain evidence="9 10">CIP 110305</strain>
    </source>
</reference>
<dbReference type="InterPro" id="IPR014284">
    <property type="entry name" value="RNA_pol_sigma-70_dom"/>
</dbReference>
<feature type="domain" description="RNA polymerase sigma-70 region 2" evidence="7">
    <location>
        <begin position="8"/>
        <end position="73"/>
    </location>
</feature>
<gene>
    <name evidence="9" type="ORF">F945_00162</name>
</gene>
<evidence type="ECO:0000256" key="5">
    <source>
        <dbReference type="ARBA" id="ARBA00023163"/>
    </source>
</evidence>
<protein>
    <recommendedName>
        <fullName evidence="6">RNA polymerase sigma factor</fullName>
    </recommendedName>
</protein>
<dbReference type="Pfam" id="PF08281">
    <property type="entry name" value="Sigma70_r4_2"/>
    <property type="match status" value="1"/>
</dbReference>
<evidence type="ECO:0000313" key="9">
    <source>
        <dbReference type="EMBL" id="EPF81528.1"/>
    </source>
</evidence>
<dbReference type="Gene3D" id="1.10.10.10">
    <property type="entry name" value="Winged helix-like DNA-binding domain superfamily/Winged helix DNA-binding domain"/>
    <property type="match status" value="1"/>
</dbReference>
<comment type="similarity">
    <text evidence="1 6">Belongs to the sigma-70 factor family. ECF subfamily.</text>
</comment>
<dbReference type="Pfam" id="PF04542">
    <property type="entry name" value="Sigma70_r2"/>
    <property type="match status" value="1"/>
</dbReference>
<dbReference type="Gene3D" id="1.10.1740.10">
    <property type="match status" value="1"/>
</dbReference>
<dbReference type="GO" id="GO:0003677">
    <property type="term" value="F:DNA binding"/>
    <property type="evidence" value="ECO:0007669"/>
    <property type="project" value="UniProtKB-KW"/>
</dbReference>
<dbReference type="OrthoDB" id="9797134at2"/>
<dbReference type="InterPro" id="IPR039425">
    <property type="entry name" value="RNA_pol_sigma-70-like"/>
</dbReference>
<name>S3NSV2_9GAMM</name>
<evidence type="ECO:0000256" key="2">
    <source>
        <dbReference type="ARBA" id="ARBA00023015"/>
    </source>
</evidence>
<dbReference type="PANTHER" id="PTHR43133">
    <property type="entry name" value="RNA POLYMERASE ECF-TYPE SIGMA FACTO"/>
    <property type="match status" value="1"/>
</dbReference>
<dbReference type="eggNOG" id="COG1595">
    <property type="taxonomic scope" value="Bacteria"/>
</dbReference>
<evidence type="ECO:0000259" key="8">
    <source>
        <dbReference type="Pfam" id="PF08281"/>
    </source>
</evidence>
<dbReference type="GO" id="GO:0016987">
    <property type="term" value="F:sigma factor activity"/>
    <property type="evidence" value="ECO:0007669"/>
    <property type="project" value="UniProtKB-KW"/>
</dbReference>
<keyword evidence="3 6" id="KW-0731">Sigma factor</keyword>
<dbReference type="Proteomes" id="UP000014568">
    <property type="component" value="Unassembled WGS sequence"/>
</dbReference>
<proteinExistence type="inferred from homology"/>
<dbReference type="EMBL" id="ATGI01000002">
    <property type="protein sequence ID" value="EPF81528.1"/>
    <property type="molecule type" value="Genomic_DNA"/>
</dbReference>
<dbReference type="PANTHER" id="PTHR43133:SF63">
    <property type="entry name" value="RNA POLYMERASE SIGMA FACTOR FECI-RELATED"/>
    <property type="match status" value="1"/>
</dbReference>
<dbReference type="AlphaFoldDB" id="S3NSV2"/>
<keyword evidence="4 6" id="KW-0238">DNA-binding</keyword>
<dbReference type="SUPFAM" id="SSF88659">
    <property type="entry name" value="Sigma3 and sigma4 domains of RNA polymerase sigma factors"/>
    <property type="match status" value="1"/>
</dbReference>
<accession>S3NSV2</accession>
<dbReference type="STRING" id="632955.GCA_000829675_00773"/>
<comment type="caution">
    <text evidence="9">The sequence shown here is derived from an EMBL/GenBank/DDBJ whole genome shotgun (WGS) entry which is preliminary data.</text>
</comment>
<dbReference type="PATRIC" id="fig|421052.3.peg.162"/>
<evidence type="ECO:0000256" key="6">
    <source>
        <dbReference type="RuleBase" id="RU000716"/>
    </source>
</evidence>
<dbReference type="PROSITE" id="PS01063">
    <property type="entry name" value="SIGMA70_ECF"/>
    <property type="match status" value="1"/>
</dbReference>
<dbReference type="SUPFAM" id="SSF88946">
    <property type="entry name" value="Sigma2 domain of RNA polymerase sigma factors"/>
    <property type="match status" value="1"/>
</dbReference>
<evidence type="ECO:0000313" key="10">
    <source>
        <dbReference type="Proteomes" id="UP000014568"/>
    </source>
</evidence>
<feature type="domain" description="RNA polymerase sigma factor 70 region 4 type 2" evidence="8">
    <location>
        <begin position="105"/>
        <end position="156"/>
    </location>
</feature>
<dbReference type="InterPro" id="IPR013249">
    <property type="entry name" value="RNA_pol_sigma70_r4_t2"/>
</dbReference>
<evidence type="ECO:0000256" key="4">
    <source>
        <dbReference type="ARBA" id="ARBA00023125"/>
    </source>
</evidence>
<dbReference type="InterPro" id="IPR036388">
    <property type="entry name" value="WH-like_DNA-bd_sf"/>
</dbReference>
<keyword evidence="2 6" id="KW-0805">Transcription regulation</keyword>
<evidence type="ECO:0000256" key="3">
    <source>
        <dbReference type="ARBA" id="ARBA00023082"/>
    </source>
</evidence>
<dbReference type="InterPro" id="IPR007627">
    <property type="entry name" value="RNA_pol_sigma70_r2"/>
</dbReference>
<evidence type="ECO:0000256" key="1">
    <source>
        <dbReference type="ARBA" id="ARBA00010641"/>
    </source>
</evidence>
<dbReference type="InterPro" id="IPR013325">
    <property type="entry name" value="RNA_pol_sigma_r2"/>
</dbReference>
<dbReference type="GO" id="GO:0006352">
    <property type="term" value="P:DNA-templated transcription initiation"/>
    <property type="evidence" value="ECO:0007669"/>
    <property type="project" value="InterPro"/>
</dbReference>
<dbReference type="InterPro" id="IPR000838">
    <property type="entry name" value="RNA_pol_sigma70_ECF_CS"/>
</dbReference>
<organism evidence="9 10">
    <name type="scientific">Acinetobacter rudis CIP 110305</name>
    <dbReference type="NCBI Taxonomy" id="421052"/>
    <lineage>
        <taxon>Bacteria</taxon>
        <taxon>Pseudomonadati</taxon>
        <taxon>Pseudomonadota</taxon>
        <taxon>Gammaproteobacteria</taxon>
        <taxon>Moraxellales</taxon>
        <taxon>Moraxellaceae</taxon>
        <taxon>Acinetobacter</taxon>
    </lineage>
</organism>
<evidence type="ECO:0000259" key="7">
    <source>
        <dbReference type="Pfam" id="PF04542"/>
    </source>
</evidence>
<dbReference type="InterPro" id="IPR013324">
    <property type="entry name" value="RNA_pol_sigma_r3/r4-like"/>
</dbReference>
<dbReference type="NCBIfam" id="TIGR02937">
    <property type="entry name" value="sigma70-ECF"/>
    <property type="match status" value="1"/>
</dbReference>